<proteinExistence type="predicted"/>
<sequence>MTAWARHRAAPPGPEAERAWSATVTRMVHKYGLASASLAADYYDEARRAADVKGSFTATVADPPPAAQITAARNAVRRTAASQPQVEDGAEAVEAWRRTQQERDLAAVQRLAAQAGRRTIEQATRADPEAVGWVRVTGGNCCAFCALLAIRGLIYGDRTRAVRTSSGDPYHDRCACTPEPVFRGRASEGEPQVAEWEELYYDASHGVYGTEKLRAFRRAFDTKYGRGRAPAPTA</sequence>
<dbReference type="Pfam" id="PF25310">
    <property type="entry name" value="VG15"/>
    <property type="match status" value="1"/>
</dbReference>
<evidence type="ECO:0000313" key="1">
    <source>
        <dbReference type="EMBL" id="PSJ29563.1"/>
    </source>
</evidence>
<evidence type="ECO:0000313" key="2">
    <source>
        <dbReference type="Proteomes" id="UP000242427"/>
    </source>
</evidence>
<protein>
    <recommendedName>
        <fullName evidence="3">Minor capsid protein</fullName>
    </recommendedName>
</protein>
<dbReference type="InterPro" id="IPR057369">
    <property type="entry name" value="VG15"/>
</dbReference>
<evidence type="ECO:0008006" key="3">
    <source>
        <dbReference type="Google" id="ProtNLM"/>
    </source>
</evidence>
<dbReference type="Proteomes" id="UP000242427">
    <property type="component" value="Unassembled WGS sequence"/>
</dbReference>
<reference evidence="1 2" key="1">
    <citation type="submission" date="2018-03" db="EMBL/GenBank/DDBJ databases">
        <title>Chitinolytic properties of Streptosporangium nondiastaticum TBG75A20.</title>
        <authorList>
            <person name="Gayathri V."/>
            <person name="Shiburaj S."/>
        </authorList>
    </citation>
    <scope>NUCLEOTIDE SEQUENCE [LARGE SCALE GENOMIC DNA]</scope>
    <source>
        <strain evidence="1 2">TBG75A20</strain>
    </source>
</reference>
<dbReference type="AlphaFoldDB" id="A0A9X7JTS6"/>
<name>A0A9X7JTS6_9ACTN</name>
<comment type="caution">
    <text evidence="1">The sequence shown here is derived from an EMBL/GenBank/DDBJ whole genome shotgun (WGS) entry which is preliminary data.</text>
</comment>
<organism evidence="1 2">
    <name type="scientific">Streptosporangium nondiastaticum</name>
    <dbReference type="NCBI Taxonomy" id="35764"/>
    <lineage>
        <taxon>Bacteria</taxon>
        <taxon>Bacillati</taxon>
        <taxon>Actinomycetota</taxon>
        <taxon>Actinomycetes</taxon>
        <taxon>Streptosporangiales</taxon>
        <taxon>Streptosporangiaceae</taxon>
        <taxon>Streptosporangium</taxon>
    </lineage>
</organism>
<keyword evidence="2" id="KW-1185">Reference proteome</keyword>
<accession>A0A9X7JTS6</accession>
<dbReference type="EMBL" id="PXWG01000009">
    <property type="protein sequence ID" value="PSJ29563.1"/>
    <property type="molecule type" value="Genomic_DNA"/>
</dbReference>
<gene>
    <name evidence="1" type="ORF">B7P34_06760</name>
</gene>